<name>A0ABR0W2P0_REHGL</name>
<evidence type="ECO:0000313" key="2">
    <source>
        <dbReference type="Proteomes" id="UP001318860"/>
    </source>
</evidence>
<dbReference type="Proteomes" id="UP001318860">
    <property type="component" value="Unassembled WGS sequence"/>
</dbReference>
<reference evidence="1 2" key="1">
    <citation type="journal article" date="2021" name="Comput. Struct. Biotechnol. J.">
        <title>De novo genome assembly of the potent medicinal plant Rehmannia glutinosa using nanopore technology.</title>
        <authorList>
            <person name="Ma L."/>
            <person name="Dong C."/>
            <person name="Song C."/>
            <person name="Wang X."/>
            <person name="Zheng X."/>
            <person name="Niu Y."/>
            <person name="Chen S."/>
            <person name="Feng W."/>
        </authorList>
    </citation>
    <scope>NUCLEOTIDE SEQUENCE [LARGE SCALE GENOMIC DNA]</scope>
    <source>
        <tissue evidence="1">Leaves</tissue>
    </source>
</reference>
<gene>
    <name evidence="1" type="ORF">DH2020_024331</name>
</gene>
<comment type="caution">
    <text evidence="1">The sequence shown here is derived from an EMBL/GenBank/DDBJ whole genome shotgun (WGS) entry which is preliminary data.</text>
</comment>
<keyword evidence="2" id="KW-1185">Reference proteome</keyword>
<dbReference type="EMBL" id="JABTTQ020000033">
    <property type="protein sequence ID" value="KAK6141928.1"/>
    <property type="molecule type" value="Genomic_DNA"/>
</dbReference>
<proteinExistence type="predicted"/>
<protein>
    <submittedName>
        <fullName evidence="1">Uncharacterized protein</fullName>
    </submittedName>
</protein>
<sequence>MTDIIMDYFNELFTTSSPSAEEMENVLGKVNLQVDEDMNDMLCRPFTTKEVKRALFDMNPDKAPGPDGMPTLFIEILVDCWETVMKEVLHVLNNGGDLSKWNGTIARYFKHVDVMDALKLLEPLVYGDPRYGAELWLKE</sequence>
<organism evidence="1 2">
    <name type="scientific">Rehmannia glutinosa</name>
    <name type="common">Chinese foxglove</name>
    <dbReference type="NCBI Taxonomy" id="99300"/>
    <lineage>
        <taxon>Eukaryota</taxon>
        <taxon>Viridiplantae</taxon>
        <taxon>Streptophyta</taxon>
        <taxon>Embryophyta</taxon>
        <taxon>Tracheophyta</taxon>
        <taxon>Spermatophyta</taxon>
        <taxon>Magnoliopsida</taxon>
        <taxon>eudicotyledons</taxon>
        <taxon>Gunneridae</taxon>
        <taxon>Pentapetalae</taxon>
        <taxon>asterids</taxon>
        <taxon>lamiids</taxon>
        <taxon>Lamiales</taxon>
        <taxon>Orobanchaceae</taxon>
        <taxon>Rehmannieae</taxon>
        <taxon>Rehmannia</taxon>
    </lineage>
</organism>
<accession>A0ABR0W2P0</accession>
<evidence type="ECO:0000313" key="1">
    <source>
        <dbReference type="EMBL" id="KAK6141928.1"/>
    </source>
</evidence>